<evidence type="ECO:0000256" key="5">
    <source>
        <dbReference type="ARBA" id="ARBA00022723"/>
    </source>
</evidence>
<gene>
    <name evidence="13" type="primary">Adcy2_1</name>
    <name evidence="13" type="ORF">TNIN_43531</name>
</gene>
<dbReference type="Proteomes" id="UP000886998">
    <property type="component" value="Unassembled WGS sequence"/>
</dbReference>
<keyword evidence="8" id="KW-0460">Magnesium</keyword>
<dbReference type="GO" id="GO:0005524">
    <property type="term" value="F:ATP binding"/>
    <property type="evidence" value="ECO:0007669"/>
    <property type="project" value="UniProtKB-KW"/>
</dbReference>
<dbReference type="PANTHER" id="PTHR45627">
    <property type="entry name" value="ADENYLATE CYCLASE TYPE 1"/>
    <property type="match status" value="1"/>
</dbReference>
<sequence length="42" mass="4590">MRIGIHTGNILGGLLGLRKWQFDIWSKDVTIASHMEQGGVPG</sequence>
<evidence type="ECO:0000256" key="2">
    <source>
        <dbReference type="ARBA" id="ARBA00004141"/>
    </source>
</evidence>
<dbReference type="GO" id="GO:0004016">
    <property type="term" value="F:adenylate cyclase activity"/>
    <property type="evidence" value="ECO:0007669"/>
    <property type="project" value="UniProtKB-EC"/>
</dbReference>
<keyword evidence="14" id="KW-1185">Reference proteome</keyword>
<dbReference type="PROSITE" id="PS50125">
    <property type="entry name" value="GUANYLATE_CYCLASE_2"/>
    <property type="match status" value="1"/>
</dbReference>
<evidence type="ECO:0000256" key="6">
    <source>
        <dbReference type="ARBA" id="ARBA00022741"/>
    </source>
</evidence>
<name>A0A8X6YAY2_9ARAC</name>
<protein>
    <recommendedName>
        <fullName evidence="3">adenylate cyclase</fullName>
        <ecNumber evidence="3">4.6.1.1</ecNumber>
    </recommendedName>
</protein>
<evidence type="ECO:0000256" key="3">
    <source>
        <dbReference type="ARBA" id="ARBA00012201"/>
    </source>
</evidence>
<keyword evidence="11" id="KW-0456">Lyase</keyword>
<feature type="domain" description="Guanylate cyclase" evidence="12">
    <location>
        <begin position="1"/>
        <end position="36"/>
    </location>
</feature>
<evidence type="ECO:0000313" key="14">
    <source>
        <dbReference type="Proteomes" id="UP000886998"/>
    </source>
</evidence>
<proteinExistence type="predicted"/>
<keyword evidence="4" id="KW-0812">Transmembrane</keyword>
<dbReference type="PANTHER" id="PTHR45627:SF12">
    <property type="entry name" value="ADENYLATE CYCLASE TYPE 2"/>
    <property type="match status" value="1"/>
</dbReference>
<evidence type="ECO:0000256" key="9">
    <source>
        <dbReference type="ARBA" id="ARBA00022989"/>
    </source>
</evidence>
<keyword evidence="7" id="KW-0067">ATP-binding</keyword>
<evidence type="ECO:0000256" key="1">
    <source>
        <dbReference type="ARBA" id="ARBA00001593"/>
    </source>
</evidence>
<comment type="subcellular location">
    <subcellularLocation>
        <location evidence="2">Membrane</location>
        <topology evidence="2">Multi-pass membrane protein</topology>
    </subcellularLocation>
</comment>
<dbReference type="GO" id="GO:0009190">
    <property type="term" value="P:cyclic nucleotide biosynthetic process"/>
    <property type="evidence" value="ECO:0007669"/>
    <property type="project" value="InterPro"/>
</dbReference>
<dbReference type="GO" id="GO:0046872">
    <property type="term" value="F:metal ion binding"/>
    <property type="evidence" value="ECO:0007669"/>
    <property type="project" value="UniProtKB-KW"/>
</dbReference>
<dbReference type="Pfam" id="PF00211">
    <property type="entry name" value="Guanylate_cyc"/>
    <property type="match status" value="1"/>
</dbReference>
<evidence type="ECO:0000256" key="11">
    <source>
        <dbReference type="ARBA" id="ARBA00023239"/>
    </source>
</evidence>
<comment type="catalytic activity">
    <reaction evidence="1">
        <text>ATP = 3',5'-cyclic AMP + diphosphate</text>
        <dbReference type="Rhea" id="RHEA:15389"/>
        <dbReference type="ChEBI" id="CHEBI:30616"/>
        <dbReference type="ChEBI" id="CHEBI:33019"/>
        <dbReference type="ChEBI" id="CHEBI:58165"/>
        <dbReference type="EC" id="4.6.1.1"/>
    </reaction>
</comment>
<evidence type="ECO:0000256" key="10">
    <source>
        <dbReference type="ARBA" id="ARBA00023136"/>
    </source>
</evidence>
<evidence type="ECO:0000256" key="4">
    <source>
        <dbReference type="ARBA" id="ARBA00022692"/>
    </source>
</evidence>
<evidence type="ECO:0000313" key="13">
    <source>
        <dbReference type="EMBL" id="GFY67530.1"/>
    </source>
</evidence>
<keyword evidence="10" id="KW-0472">Membrane</keyword>
<accession>A0A8X6YAY2</accession>
<reference evidence="13" key="1">
    <citation type="submission" date="2020-08" db="EMBL/GenBank/DDBJ databases">
        <title>Multicomponent nature underlies the extraordinary mechanical properties of spider dragline silk.</title>
        <authorList>
            <person name="Kono N."/>
            <person name="Nakamura H."/>
            <person name="Mori M."/>
            <person name="Yoshida Y."/>
            <person name="Ohtoshi R."/>
            <person name="Malay A.D."/>
            <person name="Moran D.A.P."/>
            <person name="Tomita M."/>
            <person name="Numata K."/>
            <person name="Arakawa K."/>
        </authorList>
    </citation>
    <scope>NUCLEOTIDE SEQUENCE</scope>
</reference>
<dbReference type="Gene3D" id="3.30.70.1230">
    <property type="entry name" value="Nucleotide cyclase"/>
    <property type="match status" value="1"/>
</dbReference>
<feature type="non-terminal residue" evidence="13">
    <location>
        <position position="42"/>
    </location>
</feature>
<keyword evidence="6" id="KW-0547">Nucleotide-binding</keyword>
<dbReference type="EMBL" id="BMAV01016598">
    <property type="protein sequence ID" value="GFY67530.1"/>
    <property type="molecule type" value="Genomic_DNA"/>
</dbReference>
<dbReference type="AlphaFoldDB" id="A0A8X6YAY2"/>
<dbReference type="GO" id="GO:0007189">
    <property type="term" value="P:adenylate cyclase-activating G protein-coupled receptor signaling pathway"/>
    <property type="evidence" value="ECO:0007669"/>
    <property type="project" value="TreeGrafter"/>
</dbReference>
<dbReference type="InterPro" id="IPR029787">
    <property type="entry name" value="Nucleotide_cyclase"/>
</dbReference>
<keyword evidence="9" id="KW-1133">Transmembrane helix</keyword>
<keyword evidence="5" id="KW-0479">Metal-binding</keyword>
<evidence type="ECO:0000256" key="7">
    <source>
        <dbReference type="ARBA" id="ARBA00022840"/>
    </source>
</evidence>
<organism evidence="13 14">
    <name type="scientific">Trichonephila inaurata madagascariensis</name>
    <dbReference type="NCBI Taxonomy" id="2747483"/>
    <lineage>
        <taxon>Eukaryota</taxon>
        <taxon>Metazoa</taxon>
        <taxon>Ecdysozoa</taxon>
        <taxon>Arthropoda</taxon>
        <taxon>Chelicerata</taxon>
        <taxon>Arachnida</taxon>
        <taxon>Araneae</taxon>
        <taxon>Araneomorphae</taxon>
        <taxon>Entelegynae</taxon>
        <taxon>Araneoidea</taxon>
        <taxon>Nephilidae</taxon>
        <taxon>Trichonephila</taxon>
        <taxon>Trichonephila inaurata</taxon>
    </lineage>
</organism>
<dbReference type="InterPro" id="IPR001054">
    <property type="entry name" value="A/G_cyclase"/>
</dbReference>
<evidence type="ECO:0000259" key="12">
    <source>
        <dbReference type="PROSITE" id="PS50125"/>
    </source>
</evidence>
<comment type="caution">
    <text evidence="13">The sequence shown here is derived from an EMBL/GenBank/DDBJ whole genome shotgun (WGS) entry which is preliminary data.</text>
</comment>
<dbReference type="SUPFAM" id="SSF55073">
    <property type="entry name" value="Nucleotide cyclase"/>
    <property type="match status" value="1"/>
</dbReference>
<dbReference type="GO" id="GO:0035556">
    <property type="term" value="P:intracellular signal transduction"/>
    <property type="evidence" value="ECO:0007669"/>
    <property type="project" value="InterPro"/>
</dbReference>
<dbReference type="EC" id="4.6.1.1" evidence="3"/>
<evidence type="ECO:0000256" key="8">
    <source>
        <dbReference type="ARBA" id="ARBA00022842"/>
    </source>
</evidence>
<dbReference type="GO" id="GO:0005886">
    <property type="term" value="C:plasma membrane"/>
    <property type="evidence" value="ECO:0007669"/>
    <property type="project" value="TreeGrafter"/>
</dbReference>
<dbReference type="OrthoDB" id="10261550at2759"/>